<comment type="similarity">
    <text evidence="1">Belongs to the peptidase S13 family.</text>
</comment>
<dbReference type="GO" id="GO:0004185">
    <property type="term" value="F:serine-type carboxypeptidase activity"/>
    <property type="evidence" value="ECO:0007669"/>
    <property type="project" value="InterPro"/>
</dbReference>
<dbReference type="AlphaFoldDB" id="A0A4R1LCI9"/>
<evidence type="ECO:0000313" key="4">
    <source>
        <dbReference type="EMBL" id="TCK75170.1"/>
    </source>
</evidence>
<dbReference type="Proteomes" id="UP000295210">
    <property type="component" value="Unassembled WGS sequence"/>
</dbReference>
<protein>
    <submittedName>
        <fullName evidence="4">D-alanyl-D-alanine carboxypeptidase/D-alanyl-D-alanine-endopeptidase (Penicillin-binding protein 4)</fullName>
    </submittedName>
</protein>
<name>A0A4R1LCI9_9BACT</name>
<dbReference type="NCBIfam" id="TIGR00666">
    <property type="entry name" value="PBP4"/>
    <property type="match status" value="2"/>
</dbReference>
<evidence type="ECO:0000313" key="5">
    <source>
        <dbReference type="Proteomes" id="UP000295210"/>
    </source>
</evidence>
<evidence type="ECO:0000256" key="1">
    <source>
        <dbReference type="ARBA" id="ARBA00006096"/>
    </source>
</evidence>
<accession>A0A4R1LCI9</accession>
<feature type="chain" id="PRO_5020781109" evidence="3">
    <location>
        <begin position="26"/>
        <end position="536"/>
    </location>
</feature>
<organism evidence="4 5">
    <name type="scientific">Acidipila rosea</name>
    <dbReference type="NCBI Taxonomy" id="768535"/>
    <lineage>
        <taxon>Bacteria</taxon>
        <taxon>Pseudomonadati</taxon>
        <taxon>Acidobacteriota</taxon>
        <taxon>Terriglobia</taxon>
        <taxon>Terriglobales</taxon>
        <taxon>Acidobacteriaceae</taxon>
        <taxon>Acidipila</taxon>
    </lineage>
</organism>
<gene>
    <name evidence="4" type="ORF">C7378_0150</name>
</gene>
<evidence type="ECO:0000256" key="3">
    <source>
        <dbReference type="SAM" id="SignalP"/>
    </source>
</evidence>
<keyword evidence="4" id="KW-0645">Protease</keyword>
<dbReference type="PANTHER" id="PTHR30023">
    <property type="entry name" value="D-ALANYL-D-ALANINE CARBOXYPEPTIDASE"/>
    <property type="match status" value="1"/>
</dbReference>
<keyword evidence="2" id="KW-0378">Hydrolase</keyword>
<proteinExistence type="inferred from homology"/>
<keyword evidence="3" id="KW-0732">Signal</keyword>
<dbReference type="Gene3D" id="3.50.80.20">
    <property type="entry name" value="D-Ala-D-Ala carboxypeptidase C, peptidase S13"/>
    <property type="match status" value="1"/>
</dbReference>
<comment type="caution">
    <text evidence="4">The sequence shown here is derived from an EMBL/GenBank/DDBJ whole genome shotgun (WGS) entry which is preliminary data.</text>
</comment>
<dbReference type="EMBL" id="SMGK01000001">
    <property type="protein sequence ID" value="TCK75170.1"/>
    <property type="molecule type" value="Genomic_DNA"/>
</dbReference>
<keyword evidence="4" id="KW-0121">Carboxypeptidase</keyword>
<dbReference type="PRINTS" id="PR00922">
    <property type="entry name" value="DADACBPTASE3"/>
</dbReference>
<dbReference type="Pfam" id="PF02113">
    <property type="entry name" value="Peptidase_S13"/>
    <property type="match status" value="2"/>
</dbReference>
<dbReference type="RefSeq" id="WP_207901284.1">
    <property type="nucleotide sequence ID" value="NZ_SMGK01000001.1"/>
</dbReference>
<evidence type="ECO:0000256" key="2">
    <source>
        <dbReference type="ARBA" id="ARBA00022801"/>
    </source>
</evidence>
<feature type="signal peptide" evidence="3">
    <location>
        <begin position="1"/>
        <end position="25"/>
    </location>
</feature>
<reference evidence="4 5" key="1">
    <citation type="submission" date="2019-03" db="EMBL/GenBank/DDBJ databases">
        <title>Genomic Encyclopedia of Type Strains, Phase IV (KMG-IV): sequencing the most valuable type-strain genomes for metagenomic binning, comparative biology and taxonomic classification.</title>
        <authorList>
            <person name="Goeker M."/>
        </authorList>
    </citation>
    <scope>NUCLEOTIDE SEQUENCE [LARGE SCALE GENOMIC DNA]</scope>
    <source>
        <strain evidence="4 5">DSM 103428</strain>
    </source>
</reference>
<dbReference type="PANTHER" id="PTHR30023:SF0">
    <property type="entry name" value="PENICILLIN-SENSITIVE CARBOXYPEPTIDASE A"/>
    <property type="match status" value="1"/>
</dbReference>
<dbReference type="GO" id="GO:0000270">
    <property type="term" value="P:peptidoglycan metabolic process"/>
    <property type="evidence" value="ECO:0007669"/>
    <property type="project" value="TreeGrafter"/>
</dbReference>
<keyword evidence="5" id="KW-1185">Reference proteome</keyword>
<dbReference type="SUPFAM" id="SSF56601">
    <property type="entry name" value="beta-lactamase/transpeptidase-like"/>
    <property type="match status" value="1"/>
</dbReference>
<dbReference type="InterPro" id="IPR000667">
    <property type="entry name" value="Peptidase_S13"/>
</dbReference>
<dbReference type="InterPro" id="IPR012338">
    <property type="entry name" value="Beta-lactam/transpept-like"/>
</dbReference>
<dbReference type="Gene3D" id="3.40.710.10">
    <property type="entry name" value="DD-peptidase/beta-lactamase superfamily"/>
    <property type="match status" value="1"/>
</dbReference>
<dbReference type="GO" id="GO:0006508">
    <property type="term" value="P:proteolysis"/>
    <property type="evidence" value="ECO:0007669"/>
    <property type="project" value="InterPro"/>
</dbReference>
<sequence length="536" mass="56831">MISRQLSALLLASVLCASNSGPLHAAARRSHRPARRPARVSLPKTIDRILADPAVARAHWGIEVTTLEGKDIYALNSGQFFEPASNAKLFTTAAALALLGPQFTMKTYVVAEGKQSSDGHLRGTLRLIGGGDPTLSGRSYPYNGHTERPDPPLGPLDDLAAQVAAHGIRTLDGTVIADDTLFTYERYGEGWAWDDLQWDYGAPVSALTINDNVRYLTITPGAQLGDKAVISWNPDAPGGEQTFDAVNNQIITSPAGSQPHIGLDREPGQPALRAFGTIPLTAQPSNFGISLEDPAQFAGNAFIQSLNSHGVAAKQAAQTAHRLSGDTMSFNLEVAQPLALRPALNQPLPFSPSAGQRIVAERSSPPLSQIVTVVNKVSQNQHAETLLRLLGVAQGDGGSVVQGARVVRQFLIAAGVNPEEFHFVDGSGLSSDDLVTPHAVATLLAYASHQSWGEDYRNSLPIGGVDGTLSGRFLHSTLRGKIFAKTGTLSEVSSTSGYLTTRRGKTLVFSVLCNDHVGEGSRKAIDEIIEAIAAAN</sequence>